<dbReference type="EMBL" id="OZ022409">
    <property type="protein sequence ID" value="CAK9440466.1"/>
    <property type="molecule type" value="Genomic_DNA"/>
</dbReference>
<name>A0ABP0ZSL8_9ASCO</name>
<evidence type="ECO:0000256" key="3">
    <source>
        <dbReference type="SAM" id="SignalP"/>
    </source>
</evidence>
<organism evidence="4 5">
    <name type="scientific">Lodderomyces beijingensis</name>
    <dbReference type="NCBI Taxonomy" id="1775926"/>
    <lineage>
        <taxon>Eukaryota</taxon>
        <taxon>Fungi</taxon>
        <taxon>Dikarya</taxon>
        <taxon>Ascomycota</taxon>
        <taxon>Saccharomycotina</taxon>
        <taxon>Pichiomycetes</taxon>
        <taxon>Debaryomycetaceae</taxon>
        <taxon>Candida/Lodderomyces clade</taxon>
        <taxon>Lodderomyces</taxon>
    </lineage>
</organism>
<dbReference type="RefSeq" id="XP_066831504.1">
    <property type="nucleotide sequence ID" value="XM_066974801.1"/>
</dbReference>
<keyword evidence="5" id="KW-1185">Reference proteome</keyword>
<proteinExistence type="predicted"/>
<feature type="region of interest" description="Disordered" evidence="2">
    <location>
        <begin position="300"/>
        <end position="421"/>
    </location>
</feature>
<evidence type="ECO:0000313" key="5">
    <source>
        <dbReference type="Proteomes" id="UP001497383"/>
    </source>
</evidence>
<accession>A0ABP0ZSL8</accession>
<gene>
    <name evidence="4" type="ORF">LODBEIA_P45660</name>
</gene>
<feature type="compositionally biased region" description="Basic and acidic residues" evidence="2">
    <location>
        <begin position="258"/>
        <end position="269"/>
    </location>
</feature>
<feature type="compositionally biased region" description="Acidic residues" evidence="2">
    <location>
        <begin position="356"/>
        <end position="371"/>
    </location>
</feature>
<feature type="region of interest" description="Disordered" evidence="2">
    <location>
        <begin position="249"/>
        <end position="287"/>
    </location>
</feature>
<keyword evidence="1" id="KW-0175">Coiled coil</keyword>
<evidence type="ECO:0000313" key="4">
    <source>
        <dbReference type="EMBL" id="CAK9440466.1"/>
    </source>
</evidence>
<dbReference type="GeneID" id="92209762"/>
<dbReference type="Proteomes" id="UP001497383">
    <property type="component" value="Chromosome 5"/>
</dbReference>
<feature type="compositionally biased region" description="Pro residues" evidence="2">
    <location>
        <begin position="125"/>
        <end position="138"/>
    </location>
</feature>
<feature type="coiled-coil region" evidence="1">
    <location>
        <begin position="189"/>
        <end position="220"/>
    </location>
</feature>
<keyword evidence="3" id="KW-0732">Signal</keyword>
<reference evidence="4 5" key="1">
    <citation type="submission" date="2024-03" db="EMBL/GenBank/DDBJ databases">
        <authorList>
            <person name="Brejova B."/>
        </authorList>
    </citation>
    <scope>NUCLEOTIDE SEQUENCE [LARGE SCALE GENOMIC DNA]</scope>
    <source>
        <strain evidence="4 5">CBS 14171</strain>
    </source>
</reference>
<feature type="region of interest" description="Disordered" evidence="2">
    <location>
        <begin position="162"/>
        <end position="184"/>
    </location>
</feature>
<feature type="compositionally biased region" description="Polar residues" evidence="2">
    <location>
        <begin position="309"/>
        <end position="321"/>
    </location>
</feature>
<dbReference type="PROSITE" id="PS51257">
    <property type="entry name" value="PROKAR_LIPOPROTEIN"/>
    <property type="match status" value="1"/>
</dbReference>
<feature type="chain" id="PRO_5046374788" evidence="3">
    <location>
        <begin position="24"/>
        <end position="553"/>
    </location>
</feature>
<feature type="compositionally biased region" description="Low complexity" evidence="2">
    <location>
        <begin position="103"/>
        <end position="120"/>
    </location>
</feature>
<evidence type="ECO:0000256" key="2">
    <source>
        <dbReference type="SAM" id="MobiDB-lite"/>
    </source>
</evidence>
<sequence>MIGDFKLITKVFVFYMALGFASCKEPHTNITSGGEAVVAQHNRNLKNVPPRTPTIMGLSLVEILDNGVPVAFPNRTVELKAKVSPARETGKPTGALVSIGEQTSVHPSTASTTPSPLTNTENAPNPSPSPPPIPPPSPTFHQEVPQGAQEAAAMKLHIDISKSGRKDEDQESESDNSDSEDEIRAFDEIRRLERAIINLKKDMDTQQHNFRKQVDKLQRKQKSQVRMKIVPEVAPAQIPEKVSILPVEPTSSVAAESPEEKVKGKDVLNRKNPPHSVYISPQFQNHPRTQVKGEVHYNKPKIPWDAVGPTNSANQAPQLTTDYYLAEDAKTNPVKDDAPSYSVDAGTPLQTNLATEFEDVISEEEVNDSDQSEGSGRDEEEATYYASGDDSGDEGGDESQSPSNSLKPLDPLDPTNNLIAAPSFDVTPVHNIADKPRYSQDPAYPSRRVYNYPDSIKHVPKELAQNPDLSKPWDNGESDPSHDKFGEAIEAKYERKKKFSNFDPMHPQRPDIDFNVFELNPELFYNAGIGLKSRLSVMTWICIEALFVVYFFN</sequence>
<feature type="compositionally biased region" description="Acidic residues" evidence="2">
    <location>
        <begin position="169"/>
        <end position="181"/>
    </location>
</feature>
<feature type="compositionally biased region" description="Basic and acidic residues" evidence="2">
    <location>
        <begin position="327"/>
        <end position="338"/>
    </location>
</feature>
<feature type="signal peptide" evidence="3">
    <location>
        <begin position="1"/>
        <end position="23"/>
    </location>
</feature>
<protein>
    <submittedName>
        <fullName evidence="4">Uncharacterized protein</fullName>
    </submittedName>
</protein>
<feature type="region of interest" description="Disordered" evidence="2">
    <location>
        <begin position="98"/>
        <end position="149"/>
    </location>
</feature>
<evidence type="ECO:0000256" key="1">
    <source>
        <dbReference type="SAM" id="Coils"/>
    </source>
</evidence>